<dbReference type="InterPro" id="IPR006571">
    <property type="entry name" value="TLDc_dom"/>
</dbReference>
<evidence type="ECO:0000256" key="5">
    <source>
        <dbReference type="ARBA" id="ARBA00040604"/>
    </source>
</evidence>
<comment type="similarity">
    <text evidence="4">Belongs to the HyuE racemase family.</text>
</comment>
<dbReference type="GO" id="GO:0005634">
    <property type="term" value="C:nucleus"/>
    <property type="evidence" value="ECO:0007669"/>
    <property type="project" value="TreeGrafter"/>
</dbReference>
<gene>
    <name evidence="8" type="ORF">CXQ87_003801</name>
</gene>
<organism evidence="8 9">
    <name type="scientific">Candidozyma duobushaemuli</name>
    <dbReference type="NCBI Taxonomy" id="1231522"/>
    <lineage>
        <taxon>Eukaryota</taxon>
        <taxon>Fungi</taxon>
        <taxon>Dikarya</taxon>
        <taxon>Ascomycota</taxon>
        <taxon>Saccharomycotina</taxon>
        <taxon>Pichiomycetes</taxon>
        <taxon>Metschnikowiaceae</taxon>
        <taxon>Candidozyma</taxon>
    </lineage>
</organism>
<keyword evidence="3" id="KW-0496">Mitochondrion</keyword>
<protein>
    <recommendedName>
        <fullName evidence="5">Oxidation resistance protein 1</fullName>
    </recommendedName>
</protein>
<evidence type="ECO:0000256" key="4">
    <source>
        <dbReference type="ARBA" id="ARBA00038414"/>
    </source>
</evidence>
<comment type="subcellular location">
    <subcellularLocation>
        <location evidence="1">Mitochondrion</location>
    </subcellularLocation>
</comment>
<dbReference type="InterPro" id="IPR015942">
    <property type="entry name" value="Asp/Glu/hydantoin_racemase"/>
</dbReference>
<dbReference type="InterPro" id="IPR053714">
    <property type="entry name" value="Iso_Racemase_Enz_sf"/>
</dbReference>
<name>A0A2V1ADY2_9ASCO</name>
<dbReference type="PANTHER" id="PTHR23354">
    <property type="entry name" value="NUCLEOLAR PROTEIN 7/ESTROGEN RECEPTOR COACTIVATOR-RELATED"/>
    <property type="match status" value="1"/>
</dbReference>
<dbReference type="GO" id="GO:0005739">
    <property type="term" value="C:mitochondrion"/>
    <property type="evidence" value="ECO:0007669"/>
    <property type="project" value="UniProtKB-SubCell"/>
</dbReference>
<dbReference type="AlphaFoldDB" id="A0A2V1ADY2"/>
<evidence type="ECO:0000256" key="2">
    <source>
        <dbReference type="ARBA" id="ARBA00009540"/>
    </source>
</evidence>
<evidence type="ECO:0000256" key="6">
    <source>
        <dbReference type="SAM" id="MobiDB-lite"/>
    </source>
</evidence>
<dbReference type="Gene3D" id="3.40.50.12500">
    <property type="match status" value="1"/>
</dbReference>
<evidence type="ECO:0000256" key="3">
    <source>
        <dbReference type="ARBA" id="ARBA00023128"/>
    </source>
</evidence>
<dbReference type="GO" id="GO:0006979">
    <property type="term" value="P:response to oxidative stress"/>
    <property type="evidence" value="ECO:0007669"/>
    <property type="project" value="TreeGrafter"/>
</dbReference>
<dbReference type="VEuPathDB" id="FungiDB:CXQ87_003801"/>
<dbReference type="Pfam" id="PF07534">
    <property type="entry name" value="TLD"/>
    <property type="match status" value="1"/>
</dbReference>
<feature type="compositionally biased region" description="Low complexity" evidence="6">
    <location>
        <begin position="222"/>
        <end position="236"/>
    </location>
</feature>
<comment type="similarity">
    <text evidence="2">Belongs to the OXR1 family.</text>
</comment>
<sequence>MPSLLVINPNSSVSVSDNLRLTITPPPGTNLDGTETSIQSEEAALPDILEKRLLDSYDGFLVACYSDHPLVASLAQHTDKPVLGIMQATLLYSYANARVRRSFVLTSTSGWLPLLDEAITKFAGSGEFPFERFQKSRALDVSVLDLSDASEFSKITERVSAFLREYASDNIDCVLLGCAGMAGLDKKLHAEFPHIVFIDSQLLTMSVDISDTKPEGRVPRKQPSLLGRLLGSQRSPTPESRSTSASPDPLPPLSDLQLSGYASGTKHRVLDEELASNIRSLLPPRLQLYSEWELLYSLEQHGISLNSLYRNCRPETQKHNLNVRKARANGDTGGFAEGVVKNMVTFGENPHARGSRPHGYIVVIQDEHKNKFGCYLNEHPRPSEHKRYYGNGECFLWKTEWYNAPQEPKRRRDRRFKAFPYTGLNDNLIYSNVDFIAVGSSRGNNGLYIDKSLYSGVSYPCETFGNEILCDHEIGAEYGSFKIMNLEVWRVGELE</sequence>
<comment type="caution">
    <text evidence="8">The sequence shown here is derived from an EMBL/GenBank/DDBJ whole genome shotgun (WGS) entry which is preliminary data.</text>
</comment>
<dbReference type="Pfam" id="PF01177">
    <property type="entry name" value="Asp_Glu_race"/>
    <property type="match status" value="1"/>
</dbReference>
<dbReference type="RefSeq" id="XP_025336882.1">
    <property type="nucleotide sequence ID" value="XM_025482264.1"/>
</dbReference>
<evidence type="ECO:0000313" key="9">
    <source>
        <dbReference type="Proteomes" id="UP000244406"/>
    </source>
</evidence>
<reference evidence="8 9" key="1">
    <citation type="submission" date="2017-12" db="EMBL/GenBank/DDBJ databases">
        <title>Genome Sequence of the Amphotericin B-resistant Candida duobushaemulonii strain, B09383.</title>
        <authorList>
            <person name="Chow N.A."/>
            <person name="Gade L."/>
            <person name="Batra D."/>
            <person name="Rowe L.A."/>
            <person name="Loparev V.N."/>
            <person name="Litvintseva A.P."/>
        </authorList>
    </citation>
    <scope>NUCLEOTIDE SEQUENCE [LARGE SCALE GENOMIC DNA]</scope>
    <source>
        <strain evidence="8 9">B09383</strain>
    </source>
</reference>
<dbReference type="Proteomes" id="UP000244406">
    <property type="component" value="Unassembled WGS sequence"/>
</dbReference>
<dbReference type="EMBL" id="PKFP01000004">
    <property type="protein sequence ID" value="PVH15942.1"/>
    <property type="molecule type" value="Genomic_DNA"/>
</dbReference>
<feature type="region of interest" description="Disordered" evidence="6">
    <location>
        <begin position="211"/>
        <end position="257"/>
    </location>
</feature>
<dbReference type="PANTHER" id="PTHR23354:SF62">
    <property type="entry name" value="MUSTARD, ISOFORM V"/>
    <property type="match status" value="1"/>
</dbReference>
<dbReference type="GeneID" id="37003801"/>
<evidence type="ECO:0000259" key="7">
    <source>
        <dbReference type="PROSITE" id="PS51886"/>
    </source>
</evidence>
<evidence type="ECO:0000313" key="8">
    <source>
        <dbReference type="EMBL" id="PVH15942.1"/>
    </source>
</evidence>
<evidence type="ECO:0000256" key="1">
    <source>
        <dbReference type="ARBA" id="ARBA00004173"/>
    </source>
</evidence>
<proteinExistence type="inferred from homology"/>
<dbReference type="GO" id="GO:0047661">
    <property type="term" value="F:amino-acid racemase activity"/>
    <property type="evidence" value="ECO:0007669"/>
    <property type="project" value="InterPro"/>
</dbReference>
<accession>A0A2V1ADY2</accession>
<feature type="domain" description="TLDc" evidence="7">
    <location>
        <begin position="268"/>
        <end position="492"/>
    </location>
</feature>
<keyword evidence="9" id="KW-1185">Reference proteome</keyword>
<dbReference type="SMART" id="SM00584">
    <property type="entry name" value="TLDc"/>
    <property type="match status" value="1"/>
</dbReference>
<dbReference type="PROSITE" id="PS51886">
    <property type="entry name" value="TLDC"/>
    <property type="match status" value="1"/>
</dbReference>